<name>A0AAN9S4Z2_PSOTE</name>
<organism evidence="2 3">
    <name type="scientific">Psophocarpus tetragonolobus</name>
    <name type="common">Winged bean</name>
    <name type="synonym">Dolichos tetragonolobus</name>
    <dbReference type="NCBI Taxonomy" id="3891"/>
    <lineage>
        <taxon>Eukaryota</taxon>
        <taxon>Viridiplantae</taxon>
        <taxon>Streptophyta</taxon>
        <taxon>Embryophyta</taxon>
        <taxon>Tracheophyta</taxon>
        <taxon>Spermatophyta</taxon>
        <taxon>Magnoliopsida</taxon>
        <taxon>eudicotyledons</taxon>
        <taxon>Gunneridae</taxon>
        <taxon>Pentapetalae</taxon>
        <taxon>rosids</taxon>
        <taxon>fabids</taxon>
        <taxon>Fabales</taxon>
        <taxon>Fabaceae</taxon>
        <taxon>Papilionoideae</taxon>
        <taxon>50 kb inversion clade</taxon>
        <taxon>NPAAA clade</taxon>
        <taxon>indigoferoid/millettioid clade</taxon>
        <taxon>Phaseoleae</taxon>
        <taxon>Psophocarpus</taxon>
    </lineage>
</organism>
<evidence type="ECO:0000313" key="3">
    <source>
        <dbReference type="Proteomes" id="UP001386955"/>
    </source>
</evidence>
<evidence type="ECO:0000313" key="2">
    <source>
        <dbReference type="EMBL" id="KAK7387708.1"/>
    </source>
</evidence>
<dbReference type="EMBL" id="JAYMYS010000006">
    <property type="protein sequence ID" value="KAK7387708.1"/>
    <property type="molecule type" value="Genomic_DNA"/>
</dbReference>
<proteinExistence type="predicted"/>
<evidence type="ECO:0000256" key="1">
    <source>
        <dbReference type="SAM" id="MobiDB-lite"/>
    </source>
</evidence>
<reference evidence="2 3" key="1">
    <citation type="submission" date="2024-01" db="EMBL/GenBank/DDBJ databases">
        <title>The genomes of 5 underutilized Papilionoideae crops provide insights into root nodulation and disease resistanc.</title>
        <authorList>
            <person name="Jiang F."/>
        </authorList>
    </citation>
    <scope>NUCLEOTIDE SEQUENCE [LARGE SCALE GENOMIC DNA]</scope>
    <source>
        <strain evidence="2">DUOXIRENSHENG_FW03</strain>
        <tissue evidence="2">Leaves</tissue>
    </source>
</reference>
<keyword evidence="3" id="KW-1185">Reference proteome</keyword>
<sequence>MSADQDSKAPSARDDNNLKKEKEGRFCKILKRKVDMETAEKKVSNRSLEDWILASPGLKPDCVIRSCEVCVSSCKQFKKKVHPCVSQFRGSSIAEAKDSLCLDRPFNRHQEMLSCTSIGANTSLGGKSHKRVRFDLPHLVIFYSPEEHNPYYGSESEGSFYSSFCAEHSFDSSAEEPFIRLAVDVLPHVSVSSKI</sequence>
<accession>A0AAN9S4Z2</accession>
<comment type="caution">
    <text evidence="2">The sequence shown here is derived from an EMBL/GenBank/DDBJ whole genome shotgun (WGS) entry which is preliminary data.</text>
</comment>
<gene>
    <name evidence="2" type="ORF">VNO78_22498</name>
</gene>
<dbReference type="AlphaFoldDB" id="A0AAN9S4Z2"/>
<feature type="region of interest" description="Disordered" evidence="1">
    <location>
        <begin position="1"/>
        <end position="20"/>
    </location>
</feature>
<dbReference type="Proteomes" id="UP001386955">
    <property type="component" value="Unassembled WGS sequence"/>
</dbReference>
<protein>
    <submittedName>
        <fullName evidence="2">Uncharacterized protein</fullName>
    </submittedName>
</protein>